<gene>
    <name evidence="5" type="ORF">FVW59_15280</name>
</gene>
<dbReference type="Proteomes" id="UP000321933">
    <property type="component" value="Unassembled WGS sequence"/>
</dbReference>
<dbReference type="PROSITE" id="PS50199">
    <property type="entry name" value="ZF_RANBP2_2"/>
    <property type="match status" value="1"/>
</dbReference>
<keyword evidence="2" id="KW-0863">Zinc-finger</keyword>
<dbReference type="EMBL" id="VRYZ01000007">
    <property type="protein sequence ID" value="TXS89973.1"/>
    <property type="molecule type" value="Genomic_DNA"/>
</dbReference>
<dbReference type="RefSeq" id="WP_148065235.1">
    <property type="nucleotide sequence ID" value="NZ_VRYZ01000007.1"/>
</dbReference>
<evidence type="ECO:0000256" key="1">
    <source>
        <dbReference type="ARBA" id="ARBA00022723"/>
    </source>
</evidence>
<evidence type="ECO:0000313" key="5">
    <source>
        <dbReference type="EMBL" id="TXS89973.1"/>
    </source>
</evidence>
<evidence type="ECO:0000256" key="3">
    <source>
        <dbReference type="ARBA" id="ARBA00022833"/>
    </source>
</evidence>
<reference evidence="5 6" key="1">
    <citation type="submission" date="2019-08" db="EMBL/GenBank/DDBJ databases">
        <title>Parahaliea maris sp. nov., isolated from the surface seawater.</title>
        <authorList>
            <person name="Liu Y."/>
        </authorList>
    </citation>
    <scope>NUCLEOTIDE SEQUENCE [LARGE SCALE GENOMIC DNA]</scope>
    <source>
        <strain evidence="5 6">S2-26</strain>
    </source>
</reference>
<accession>A0A5C8ZN99</accession>
<evidence type="ECO:0000259" key="4">
    <source>
        <dbReference type="PROSITE" id="PS50199"/>
    </source>
</evidence>
<keyword evidence="6" id="KW-1185">Reference proteome</keyword>
<dbReference type="GO" id="GO:0008270">
    <property type="term" value="F:zinc ion binding"/>
    <property type="evidence" value="ECO:0007669"/>
    <property type="project" value="UniProtKB-KW"/>
</dbReference>
<dbReference type="AlphaFoldDB" id="A0A5C8ZN99"/>
<keyword evidence="3" id="KW-0862">Zinc</keyword>
<dbReference type="OrthoDB" id="9814654at2"/>
<feature type="domain" description="RanBP2-type" evidence="4">
    <location>
        <begin position="72"/>
        <end position="101"/>
    </location>
</feature>
<sequence>MSAIFSHPQLVVVHQIASLLQQSGIATELRNEYAAGAAGELSPIDAWPQLWLRDSRQADWAREVIRQFQHAEPGPDWHCPACNNTSPDTFETCWHCGAARS</sequence>
<dbReference type="InterPro" id="IPR001876">
    <property type="entry name" value="Znf_RanBP2"/>
</dbReference>
<evidence type="ECO:0000313" key="6">
    <source>
        <dbReference type="Proteomes" id="UP000321933"/>
    </source>
</evidence>
<comment type="caution">
    <text evidence="5">The sequence shown here is derived from an EMBL/GenBank/DDBJ whole genome shotgun (WGS) entry which is preliminary data.</text>
</comment>
<evidence type="ECO:0000256" key="2">
    <source>
        <dbReference type="ARBA" id="ARBA00022771"/>
    </source>
</evidence>
<dbReference type="InterPro" id="IPR018551">
    <property type="entry name" value="DUF2007"/>
</dbReference>
<proteinExistence type="predicted"/>
<dbReference type="Pfam" id="PF09413">
    <property type="entry name" value="DUF2007"/>
    <property type="match status" value="1"/>
</dbReference>
<name>A0A5C8ZN99_9GAMM</name>
<protein>
    <submittedName>
        <fullName evidence="5">DUF2007 domain-containing protein</fullName>
    </submittedName>
</protein>
<keyword evidence="1" id="KW-0479">Metal-binding</keyword>
<organism evidence="5 6">
    <name type="scientific">Parahaliea aestuarii</name>
    <dbReference type="NCBI Taxonomy" id="1852021"/>
    <lineage>
        <taxon>Bacteria</taxon>
        <taxon>Pseudomonadati</taxon>
        <taxon>Pseudomonadota</taxon>
        <taxon>Gammaproteobacteria</taxon>
        <taxon>Cellvibrionales</taxon>
        <taxon>Halieaceae</taxon>
        <taxon>Parahaliea</taxon>
    </lineage>
</organism>